<organism evidence="2 3">
    <name type="scientific">Botryosphaeria dothidea</name>
    <dbReference type="NCBI Taxonomy" id="55169"/>
    <lineage>
        <taxon>Eukaryota</taxon>
        <taxon>Fungi</taxon>
        <taxon>Dikarya</taxon>
        <taxon>Ascomycota</taxon>
        <taxon>Pezizomycotina</taxon>
        <taxon>Dothideomycetes</taxon>
        <taxon>Dothideomycetes incertae sedis</taxon>
        <taxon>Botryosphaeriales</taxon>
        <taxon>Botryosphaeriaceae</taxon>
        <taxon>Botryosphaeria</taxon>
    </lineage>
</organism>
<keyword evidence="3" id="KW-1185">Reference proteome</keyword>
<dbReference type="AlphaFoldDB" id="A0A8H4ILS0"/>
<dbReference type="Proteomes" id="UP000572817">
    <property type="component" value="Unassembled WGS sequence"/>
</dbReference>
<dbReference type="EMBL" id="WWBZ02000062">
    <property type="protein sequence ID" value="KAF4303527.1"/>
    <property type="molecule type" value="Genomic_DNA"/>
</dbReference>
<feature type="chain" id="PRO_5034074840" evidence="1">
    <location>
        <begin position="21"/>
        <end position="99"/>
    </location>
</feature>
<evidence type="ECO:0000256" key="1">
    <source>
        <dbReference type="SAM" id="SignalP"/>
    </source>
</evidence>
<gene>
    <name evidence="2" type="ORF">GTA08_BOTSDO09175</name>
</gene>
<sequence length="99" mass="10788">MQLQTPVILTIGLAVAMAIAATTPTALHSVTSALSFQNKYSYCDWRTGKAGSGKEQCVKQCAAAASLTEHDCQDSICRKRQKTDLLRGSCRCYCHQPLH</sequence>
<keyword evidence="1" id="KW-0732">Signal</keyword>
<protein>
    <submittedName>
        <fullName evidence="2">Uncharacterized protein</fullName>
    </submittedName>
</protein>
<feature type="signal peptide" evidence="1">
    <location>
        <begin position="1"/>
        <end position="20"/>
    </location>
</feature>
<proteinExistence type="predicted"/>
<evidence type="ECO:0000313" key="2">
    <source>
        <dbReference type="EMBL" id="KAF4303527.1"/>
    </source>
</evidence>
<reference evidence="2" key="1">
    <citation type="submission" date="2020-04" db="EMBL/GenBank/DDBJ databases">
        <title>Genome Assembly and Annotation of Botryosphaeria dothidea sdau 11-99, a Latent Pathogen of Apple Fruit Ring Rot in China.</title>
        <authorList>
            <person name="Yu C."/>
            <person name="Diao Y."/>
            <person name="Lu Q."/>
            <person name="Zhao J."/>
            <person name="Cui S."/>
            <person name="Peng C."/>
            <person name="He B."/>
            <person name="Liu H."/>
        </authorList>
    </citation>
    <scope>NUCLEOTIDE SEQUENCE [LARGE SCALE GENOMIC DNA]</scope>
    <source>
        <strain evidence="2">Sdau11-99</strain>
    </source>
</reference>
<evidence type="ECO:0000313" key="3">
    <source>
        <dbReference type="Proteomes" id="UP000572817"/>
    </source>
</evidence>
<name>A0A8H4ILS0_9PEZI</name>
<comment type="caution">
    <text evidence="2">The sequence shown here is derived from an EMBL/GenBank/DDBJ whole genome shotgun (WGS) entry which is preliminary data.</text>
</comment>
<accession>A0A8H4ILS0</accession>